<dbReference type="AlphaFoldDB" id="A0A1G6I1U7"/>
<comment type="similarity">
    <text evidence="7">Belongs to the phosphoethanolamine transferase family.</text>
</comment>
<feature type="transmembrane region" description="Helical" evidence="8">
    <location>
        <begin position="206"/>
        <end position="227"/>
    </location>
</feature>
<keyword evidence="5 8" id="KW-1133">Transmembrane helix</keyword>
<sequence length="605" mass="70174">MNKRRLIQNFVVFLVSYVVFIFFLSLLATYRQYFFENYVSILFTATCVDLVLLLWNYNRKIIIIFFIFSILYTSAGLINLFIDIFLSGKEIISSLILGNLICCLISLLLRFAQNLKDNIQRKISYLFLNVIVIVALLIPFLFIGYYFLSDQILSTTIVLTLFQTNLPEIYGYLKDKNIFLWCSVFVITFFAIGGITFFINKIADNTLVSLNIATSIGVFVELIFFLYNTKPILTDCYILNVFRQTQIVLKEYRDYGKAKALRQHNLEVLKGLTIAAGKGGLYVLVIGESETRDHMHVYGYGEETTPWLSDMNKTKEQTRLIVFDNAYSNHTHTVPVLTYALSVKNQYNNIDIKNAYSLIEVAKVAGFTTYWISNQLKYGGWDTPVAEMASAADHEIWINGSVGLVLGSDFYDEKIVEELEKLSLRDNNILVVCHLMGNHGFYRYRYPSEFQRYDISQRRSDLSENVWAYDNSVYYTDYILRRIYEVVSQKPNFKSMVYLSDHGEDPDNGVSHEASKFTWKMARIPLVMFFSDSFIKESGDTVTTLAKHKKNYWTNDLLYNLMINIMHIENAPYNDNKWNLSSENYEMKKEVLKTLHGSKSLSEER</sequence>
<name>A0A1G6I1U7_9FIRM</name>
<dbReference type="InterPro" id="IPR000917">
    <property type="entry name" value="Sulfatase_N"/>
</dbReference>
<accession>A0A1G6I1U7</accession>
<evidence type="ECO:0000256" key="6">
    <source>
        <dbReference type="ARBA" id="ARBA00023136"/>
    </source>
</evidence>
<organism evidence="10 11">
    <name type="scientific">Succiniclasticum ruminis</name>
    <dbReference type="NCBI Taxonomy" id="40841"/>
    <lineage>
        <taxon>Bacteria</taxon>
        <taxon>Bacillati</taxon>
        <taxon>Bacillota</taxon>
        <taxon>Negativicutes</taxon>
        <taxon>Acidaminococcales</taxon>
        <taxon>Acidaminococcaceae</taxon>
        <taxon>Succiniclasticum</taxon>
    </lineage>
</organism>
<dbReference type="GO" id="GO:0009244">
    <property type="term" value="P:lipopolysaccharide core region biosynthetic process"/>
    <property type="evidence" value="ECO:0007669"/>
    <property type="project" value="TreeGrafter"/>
</dbReference>
<dbReference type="EMBL" id="FMYW01000001">
    <property type="protein sequence ID" value="SDC00388.1"/>
    <property type="molecule type" value="Genomic_DNA"/>
</dbReference>
<keyword evidence="11" id="KW-1185">Reference proteome</keyword>
<feature type="transmembrane region" description="Helical" evidence="8">
    <location>
        <begin position="12"/>
        <end position="31"/>
    </location>
</feature>
<dbReference type="CDD" id="cd16017">
    <property type="entry name" value="LptA"/>
    <property type="match status" value="1"/>
</dbReference>
<feature type="transmembrane region" description="Helical" evidence="8">
    <location>
        <begin position="123"/>
        <end position="148"/>
    </location>
</feature>
<comment type="subcellular location">
    <subcellularLocation>
        <location evidence="1">Cell membrane</location>
        <topology evidence="1">Multi-pass membrane protein</topology>
    </subcellularLocation>
</comment>
<dbReference type="Gene3D" id="3.40.720.10">
    <property type="entry name" value="Alkaline Phosphatase, subunit A"/>
    <property type="match status" value="1"/>
</dbReference>
<evidence type="ECO:0000259" key="9">
    <source>
        <dbReference type="Pfam" id="PF00884"/>
    </source>
</evidence>
<dbReference type="Pfam" id="PF00884">
    <property type="entry name" value="Sulfatase"/>
    <property type="match status" value="1"/>
</dbReference>
<feature type="transmembrane region" description="Helical" evidence="8">
    <location>
        <begin position="178"/>
        <end position="199"/>
    </location>
</feature>
<feature type="transmembrane region" description="Helical" evidence="8">
    <location>
        <begin position="91"/>
        <end position="111"/>
    </location>
</feature>
<dbReference type="InterPro" id="IPR040423">
    <property type="entry name" value="PEA_transferase"/>
</dbReference>
<dbReference type="GO" id="GO:0005886">
    <property type="term" value="C:plasma membrane"/>
    <property type="evidence" value="ECO:0007669"/>
    <property type="project" value="UniProtKB-SubCell"/>
</dbReference>
<reference evidence="11" key="1">
    <citation type="submission" date="2016-10" db="EMBL/GenBank/DDBJ databases">
        <authorList>
            <person name="Varghese N."/>
            <person name="Submissions S."/>
        </authorList>
    </citation>
    <scope>NUCLEOTIDE SEQUENCE [LARGE SCALE GENOMIC DNA]</scope>
    <source>
        <strain evidence="11">DSM 11005</strain>
    </source>
</reference>
<evidence type="ECO:0000256" key="1">
    <source>
        <dbReference type="ARBA" id="ARBA00004651"/>
    </source>
</evidence>
<dbReference type="PANTHER" id="PTHR30443">
    <property type="entry name" value="INNER MEMBRANE PROTEIN"/>
    <property type="match status" value="1"/>
</dbReference>
<evidence type="ECO:0000256" key="4">
    <source>
        <dbReference type="ARBA" id="ARBA00022692"/>
    </source>
</evidence>
<gene>
    <name evidence="10" type="ORF">SAMN04487864_101392</name>
</gene>
<feature type="transmembrane region" description="Helical" evidence="8">
    <location>
        <begin position="37"/>
        <end position="55"/>
    </location>
</feature>
<evidence type="ECO:0000256" key="3">
    <source>
        <dbReference type="ARBA" id="ARBA00022679"/>
    </source>
</evidence>
<evidence type="ECO:0000256" key="2">
    <source>
        <dbReference type="ARBA" id="ARBA00022475"/>
    </source>
</evidence>
<evidence type="ECO:0000256" key="8">
    <source>
        <dbReference type="SAM" id="Phobius"/>
    </source>
</evidence>
<dbReference type="RefSeq" id="WP_093729136.1">
    <property type="nucleotide sequence ID" value="NZ_FMYW01000001.1"/>
</dbReference>
<dbReference type="OrthoDB" id="9786870at2"/>
<evidence type="ECO:0000313" key="11">
    <source>
        <dbReference type="Proteomes" id="UP000198943"/>
    </source>
</evidence>
<feature type="domain" description="Sulfatase N-terminal" evidence="9">
    <location>
        <begin position="282"/>
        <end position="559"/>
    </location>
</feature>
<dbReference type="InterPro" id="IPR058130">
    <property type="entry name" value="PEA_transf_C"/>
</dbReference>
<dbReference type="GO" id="GO:0016776">
    <property type="term" value="F:phosphotransferase activity, phosphate group as acceptor"/>
    <property type="evidence" value="ECO:0007669"/>
    <property type="project" value="TreeGrafter"/>
</dbReference>
<dbReference type="InterPro" id="IPR017850">
    <property type="entry name" value="Alkaline_phosphatase_core_sf"/>
</dbReference>
<protein>
    <submittedName>
        <fullName evidence="10">Heptose-I-phosphate ethanolaminephosphotransferase</fullName>
    </submittedName>
</protein>
<keyword evidence="4 8" id="KW-0812">Transmembrane</keyword>
<evidence type="ECO:0000256" key="7">
    <source>
        <dbReference type="ARBA" id="ARBA00038481"/>
    </source>
</evidence>
<keyword evidence="3 10" id="KW-0808">Transferase</keyword>
<dbReference type="SUPFAM" id="SSF53649">
    <property type="entry name" value="Alkaline phosphatase-like"/>
    <property type="match status" value="1"/>
</dbReference>
<feature type="transmembrane region" description="Helical" evidence="8">
    <location>
        <begin position="62"/>
        <end position="85"/>
    </location>
</feature>
<evidence type="ECO:0000313" key="10">
    <source>
        <dbReference type="EMBL" id="SDC00388.1"/>
    </source>
</evidence>
<proteinExistence type="inferred from homology"/>
<dbReference type="PANTHER" id="PTHR30443:SF4">
    <property type="entry name" value="PHOSPHOETHANOLAMINE TRANSFERASE OPGE-RELATED"/>
    <property type="match status" value="1"/>
</dbReference>
<keyword evidence="2" id="KW-1003">Cell membrane</keyword>
<evidence type="ECO:0000256" key="5">
    <source>
        <dbReference type="ARBA" id="ARBA00022989"/>
    </source>
</evidence>
<dbReference type="Proteomes" id="UP000198943">
    <property type="component" value="Unassembled WGS sequence"/>
</dbReference>
<keyword evidence="6 8" id="KW-0472">Membrane</keyword>